<organism evidence="1 2">
    <name type="scientific">Streptomyces filamentosus</name>
    <name type="common">Streptomyces roseosporus</name>
    <dbReference type="NCBI Taxonomy" id="67294"/>
    <lineage>
        <taxon>Bacteria</taxon>
        <taxon>Bacillati</taxon>
        <taxon>Actinomycetota</taxon>
        <taxon>Actinomycetes</taxon>
        <taxon>Kitasatosporales</taxon>
        <taxon>Streptomycetaceae</taxon>
        <taxon>Streptomyces</taxon>
    </lineage>
</organism>
<keyword evidence="2" id="KW-1185">Reference proteome</keyword>
<dbReference type="EMBL" id="BNBE01000002">
    <property type="protein sequence ID" value="GHG12735.1"/>
    <property type="molecule type" value="Genomic_DNA"/>
</dbReference>
<reference evidence="1" key="1">
    <citation type="journal article" date="2014" name="Int. J. Syst. Evol. Microbiol.">
        <title>Complete genome sequence of Corynebacterium casei LMG S-19264T (=DSM 44701T), isolated from a smear-ripened cheese.</title>
        <authorList>
            <consortium name="US DOE Joint Genome Institute (JGI-PGF)"/>
            <person name="Walter F."/>
            <person name="Albersmeier A."/>
            <person name="Kalinowski J."/>
            <person name="Ruckert C."/>
        </authorList>
    </citation>
    <scope>NUCLEOTIDE SEQUENCE</scope>
    <source>
        <strain evidence="1">JCM 4122</strain>
    </source>
</reference>
<dbReference type="RefSeq" id="WP_190043202.1">
    <property type="nucleotide sequence ID" value="NZ_BNBE01000002.1"/>
</dbReference>
<evidence type="ECO:0000313" key="2">
    <source>
        <dbReference type="Proteomes" id="UP000632849"/>
    </source>
</evidence>
<comment type="caution">
    <text evidence="1">The sequence shown here is derived from an EMBL/GenBank/DDBJ whole genome shotgun (WGS) entry which is preliminary data.</text>
</comment>
<gene>
    <name evidence="1" type="ORF">GCM10017667_52860</name>
</gene>
<accession>A0A919BUX9</accession>
<protein>
    <submittedName>
        <fullName evidence="1">Uncharacterized protein</fullName>
    </submittedName>
</protein>
<dbReference type="AlphaFoldDB" id="A0A919BUX9"/>
<reference evidence="1" key="2">
    <citation type="submission" date="2020-09" db="EMBL/GenBank/DDBJ databases">
        <authorList>
            <person name="Sun Q."/>
            <person name="Ohkuma M."/>
        </authorList>
    </citation>
    <scope>NUCLEOTIDE SEQUENCE</scope>
    <source>
        <strain evidence="1">JCM 4122</strain>
    </source>
</reference>
<evidence type="ECO:0000313" key="1">
    <source>
        <dbReference type="EMBL" id="GHG12735.1"/>
    </source>
</evidence>
<sequence length="57" mass="6139">MLTVLGARQPSAIIAQEEVLNALREAPFSRRYLVEHTAGGWVETQPSCGPMSAAPET</sequence>
<name>A0A919BUX9_STRFL</name>
<dbReference type="Proteomes" id="UP000632849">
    <property type="component" value="Unassembled WGS sequence"/>
</dbReference>
<proteinExistence type="predicted"/>